<gene>
    <name evidence="2" type="ORF">AB2B41_22810</name>
</gene>
<dbReference type="RefSeq" id="WP_367880129.1">
    <property type="nucleotide sequence ID" value="NZ_JBFNXX010000058.1"/>
</dbReference>
<comment type="caution">
    <text evidence="2">The sequence shown here is derived from an EMBL/GenBank/DDBJ whole genome shotgun (WGS) entry which is preliminary data.</text>
</comment>
<evidence type="ECO:0000313" key="2">
    <source>
        <dbReference type="EMBL" id="MEW9922441.1"/>
    </source>
</evidence>
<reference evidence="2 3" key="1">
    <citation type="submission" date="2024-07" db="EMBL/GenBank/DDBJ databases">
        <title>Marimonas sp.nov., isolated from tidal-flat sediment.</title>
        <authorList>
            <person name="Jayan J.N."/>
            <person name="Lee S.S."/>
        </authorList>
    </citation>
    <scope>NUCLEOTIDE SEQUENCE [LARGE SCALE GENOMIC DNA]</scope>
    <source>
        <strain evidence="2 3">MJW-29</strain>
    </source>
</reference>
<feature type="non-terminal residue" evidence="2">
    <location>
        <position position="211"/>
    </location>
</feature>
<sequence length="211" mass="22756">MTDEQDEIDRHTPQLPERNLVPFSATGSGWVTARPQLPETAFKELESLLAPRMPAEKVRAAIGNFSVGFADAVEASLVERRAAIDAEASPKAKKPSSKSGVRLRARIDGFLAVVEKGDRTPEDICSSIAADHELAQLVTIHLEERMRPLVANPLERDARASAEYLPAVLTELRSAIDAGVTTGAVEAAHDIIAKTVFSALLRSTGQAPKRN</sequence>
<keyword evidence="3" id="KW-1185">Reference proteome</keyword>
<proteinExistence type="predicted"/>
<dbReference type="EMBL" id="JBFNXX010000058">
    <property type="protein sequence ID" value="MEW9922441.1"/>
    <property type="molecule type" value="Genomic_DNA"/>
</dbReference>
<protein>
    <recommendedName>
        <fullName evidence="4">TetR family transcriptional regulator</fullName>
    </recommendedName>
</protein>
<evidence type="ECO:0000256" key="1">
    <source>
        <dbReference type="SAM" id="MobiDB-lite"/>
    </source>
</evidence>
<accession>A0ABV3RUR1</accession>
<name>A0ABV3RUR1_9RHOB</name>
<evidence type="ECO:0000313" key="3">
    <source>
        <dbReference type="Proteomes" id="UP001556098"/>
    </source>
</evidence>
<dbReference type="Proteomes" id="UP001556098">
    <property type="component" value="Unassembled WGS sequence"/>
</dbReference>
<organism evidence="2 3">
    <name type="scientific">Sulfitobacter sediminis</name>
    <dbReference type="NCBI Taxonomy" id="3234186"/>
    <lineage>
        <taxon>Bacteria</taxon>
        <taxon>Pseudomonadati</taxon>
        <taxon>Pseudomonadota</taxon>
        <taxon>Alphaproteobacteria</taxon>
        <taxon>Rhodobacterales</taxon>
        <taxon>Roseobacteraceae</taxon>
        <taxon>Sulfitobacter</taxon>
    </lineage>
</organism>
<feature type="region of interest" description="Disordered" evidence="1">
    <location>
        <begin position="1"/>
        <end position="23"/>
    </location>
</feature>
<evidence type="ECO:0008006" key="4">
    <source>
        <dbReference type="Google" id="ProtNLM"/>
    </source>
</evidence>